<evidence type="ECO:0000256" key="8">
    <source>
        <dbReference type="ARBA" id="ARBA00022958"/>
    </source>
</evidence>
<keyword evidence="5 12" id="KW-0997">Cell inner membrane</keyword>
<keyword evidence="10 12" id="KW-0406">Ion transport</keyword>
<dbReference type="PATRIC" id="fig|1445510.3.peg.401"/>
<dbReference type="Pfam" id="PF02386">
    <property type="entry name" value="TrkH"/>
    <property type="match status" value="1"/>
</dbReference>
<keyword evidence="4 12" id="KW-1003">Cell membrane</keyword>
<feature type="binding site" evidence="13">
    <location>
        <position position="220"/>
    </location>
    <ligand>
        <name>K(+)</name>
        <dbReference type="ChEBI" id="CHEBI:29103"/>
    </ligand>
</feature>
<evidence type="ECO:0000256" key="7">
    <source>
        <dbReference type="ARBA" id="ARBA00022692"/>
    </source>
</evidence>
<keyword evidence="3 12" id="KW-0813">Transport</keyword>
<evidence type="ECO:0000256" key="12">
    <source>
        <dbReference type="PIRNR" id="PIRNR006247"/>
    </source>
</evidence>
<evidence type="ECO:0000256" key="10">
    <source>
        <dbReference type="ARBA" id="ARBA00023065"/>
    </source>
</evidence>
<evidence type="ECO:0000256" key="3">
    <source>
        <dbReference type="ARBA" id="ARBA00022448"/>
    </source>
</evidence>
<gene>
    <name evidence="15" type="ORF">YC6258_00414</name>
</gene>
<dbReference type="GO" id="GO:0015379">
    <property type="term" value="F:potassium:chloride symporter activity"/>
    <property type="evidence" value="ECO:0007669"/>
    <property type="project" value="InterPro"/>
</dbReference>
<evidence type="ECO:0000256" key="13">
    <source>
        <dbReference type="PIRSR" id="PIRSR006247-1"/>
    </source>
</evidence>
<keyword evidence="7 14" id="KW-0812">Transmembrane</keyword>
<keyword evidence="13" id="KW-0479">Metal-binding</keyword>
<proteinExistence type="inferred from homology"/>
<feature type="transmembrane region" description="Helical" evidence="14">
    <location>
        <begin position="299"/>
        <end position="321"/>
    </location>
</feature>
<feature type="transmembrane region" description="Helical" evidence="14">
    <location>
        <begin position="183"/>
        <end position="202"/>
    </location>
</feature>
<evidence type="ECO:0000256" key="14">
    <source>
        <dbReference type="SAM" id="Phobius"/>
    </source>
</evidence>
<sequence length="482" mass="53531">MNLPALFKLSLFPVMAFGLVDLVFSFLSMLVFRDDVYRYFYETGVAFFAVSVFLAILLKFEITRIRLQEAILFVTLAWISAGFLASVPFILISGLTLTDAVFESLSALTTTGATVMSGLDAMPKTLLLYRQTLQWFGGLGIIILMVAIMPMLNIGGMKMYKAETPGPMKDDKLVPRVSKSSRYLWGVYLTITVLCTVSYYLAGMNWFDAVSHAFSTVSTGGFSPHDASMKYFDSVAVEMVSNVFMIAGALNFGVHFIAYKSRDIKTYWRDEETVLFLGIIALATLLAAIYLTLNQSQYTFWMALRSSLFQVISFITSTGFASDNFTDWPIFCAVILVIVGYVGGCAGSTAGGNKVIRTLLVLKTNHRNIKQLIHPKALFTIKSNGRVIGEDILDSVRAFMFFSFLVSLIFILLLMANGLDLWTSITAVAACVNVLGPAFGELGSNFQPLNDFSTWLMSLAMVMGRLEYFTVLLLFSVRFWRA</sequence>
<feature type="transmembrane region" description="Helical" evidence="14">
    <location>
        <begin position="12"/>
        <end position="33"/>
    </location>
</feature>
<evidence type="ECO:0000256" key="11">
    <source>
        <dbReference type="ARBA" id="ARBA00023136"/>
    </source>
</evidence>
<feature type="binding site" evidence="13">
    <location>
        <position position="111"/>
    </location>
    <ligand>
        <name>K(+)</name>
        <dbReference type="ChEBI" id="CHEBI:29103"/>
    </ligand>
</feature>
<dbReference type="EMBL" id="CP007142">
    <property type="protein sequence ID" value="AJQ92464.1"/>
    <property type="molecule type" value="Genomic_DNA"/>
</dbReference>
<feature type="transmembrane region" description="Helical" evidence="14">
    <location>
        <begin position="273"/>
        <end position="293"/>
    </location>
</feature>
<dbReference type="InterPro" id="IPR003445">
    <property type="entry name" value="Cat_transpt"/>
</dbReference>
<feature type="transmembrane region" description="Helical" evidence="14">
    <location>
        <begin position="239"/>
        <end position="261"/>
    </location>
</feature>
<feature type="transmembrane region" description="Helical" evidence="14">
    <location>
        <begin position="132"/>
        <end position="152"/>
    </location>
</feature>
<evidence type="ECO:0000256" key="9">
    <source>
        <dbReference type="ARBA" id="ARBA00022989"/>
    </source>
</evidence>
<dbReference type="GO" id="GO:0046872">
    <property type="term" value="F:metal ion binding"/>
    <property type="evidence" value="ECO:0007669"/>
    <property type="project" value="UniProtKB-KW"/>
</dbReference>
<keyword evidence="11 12" id="KW-0472">Membrane</keyword>
<name>A0A0C5VQA2_9GAMM</name>
<dbReference type="InterPro" id="IPR004772">
    <property type="entry name" value="TrkH"/>
</dbReference>
<feature type="transmembrane region" description="Helical" evidence="14">
    <location>
        <begin position="452"/>
        <end position="475"/>
    </location>
</feature>
<protein>
    <recommendedName>
        <fullName evidence="12">Trk system potassium uptake protein</fullName>
    </recommendedName>
</protein>
<evidence type="ECO:0000313" key="16">
    <source>
        <dbReference type="Proteomes" id="UP000032266"/>
    </source>
</evidence>
<comment type="subcellular location">
    <subcellularLocation>
        <location evidence="1 12">Cell inner membrane</location>
        <topology evidence="1 12">Multi-pass membrane protein</topology>
    </subcellularLocation>
</comment>
<keyword evidence="16" id="KW-1185">Reference proteome</keyword>
<dbReference type="OrthoDB" id="9810952at2"/>
<feature type="binding site" evidence="13">
    <location>
        <position position="435"/>
    </location>
    <ligand>
        <name>K(+)</name>
        <dbReference type="ChEBI" id="CHEBI:29103"/>
    </ligand>
</feature>
<evidence type="ECO:0000256" key="2">
    <source>
        <dbReference type="ARBA" id="ARBA00009137"/>
    </source>
</evidence>
<keyword evidence="9 14" id="KW-1133">Transmembrane helix</keyword>
<evidence type="ECO:0000256" key="4">
    <source>
        <dbReference type="ARBA" id="ARBA00022475"/>
    </source>
</evidence>
<feature type="transmembrane region" description="Helical" evidence="14">
    <location>
        <begin position="70"/>
        <end position="92"/>
    </location>
</feature>
<dbReference type="RefSeq" id="WP_044615518.1">
    <property type="nucleotide sequence ID" value="NZ_CP007142.1"/>
</dbReference>
<dbReference type="PANTHER" id="PTHR32024">
    <property type="entry name" value="TRK SYSTEM POTASSIUM UPTAKE PROTEIN TRKG-RELATED"/>
    <property type="match status" value="1"/>
</dbReference>
<dbReference type="PANTHER" id="PTHR32024:SF2">
    <property type="entry name" value="TRK SYSTEM POTASSIUM UPTAKE PROTEIN TRKG-RELATED"/>
    <property type="match status" value="1"/>
</dbReference>
<dbReference type="Proteomes" id="UP000032266">
    <property type="component" value="Chromosome"/>
</dbReference>
<comment type="similarity">
    <text evidence="2 12">Belongs to the TrkH potassium transport family.</text>
</comment>
<feature type="transmembrane region" description="Helical" evidence="14">
    <location>
        <begin position="396"/>
        <end position="414"/>
    </location>
</feature>
<feature type="transmembrane region" description="Helical" evidence="14">
    <location>
        <begin position="328"/>
        <end position="350"/>
    </location>
</feature>
<feature type="binding site" evidence="13">
    <location>
        <position position="318"/>
    </location>
    <ligand>
        <name>K(+)</name>
        <dbReference type="ChEBI" id="CHEBI:29103"/>
    </ligand>
</feature>
<feature type="binding site" evidence="13">
    <location>
        <position position="110"/>
    </location>
    <ligand>
        <name>K(+)</name>
        <dbReference type="ChEBI" id="CHEBI:29103"/>
    </ligand>
</feature>
<evidence type="ECO:0000256" key="6">
    <source>
        <dbReference type="ARBA" id="ARBA00022538"/>
    </source>
</evidence>
<dbReference type="KEGG" id="gsn:YC6258_00414"/>
<evidence type="ECO:0000256" key="5">
    <source>
        <dbReference type="ARBA" id="ARBA00022519"/>
    </source>
</evidence>
<accession>A0A0C5VQA2</accession>
<keyword evidence="8 12" id="KW-0630">Potassium</keyword>
<dbReference type="NCBIfam" id="TIGR00933">
    <property type="entry name" value="2a38"/>
    <property type="match status" value="1"/>
</dbReference>
<keyword evidence="6 12" id="KW-0633">Potassium transport</keyword>
<feature type="transmembrane region" description="Helical" evidence="14">
    <location>
        <begin position="421"/>
        <end position="440"/>
    </location>
</feature>
<dbReference type="AlphaFoldDB" id="A0A0C5VQA2"/>
<dbReference type="PIRSF" id="PIRSF006247">
    <property type="entry name" value="TrkH"/>
    <property type="match status" value="1"/>
</dbReference>
<evidence type="ECO:0000313" key="15">
    <source>
        <dbReference type="EMBL" id="AJQ92464.1"/>
    </source>
</evidence>
<organism evidence="15 16">
    <name type="scientific">Gynuella sunshinyii YC6258</name>
    <dbReference type="NCBI Taxonomy" id="1445510"/>
    <lineage>
        <taxon>Bacteria</taxon>
        <taxon>Pseudomonadati</taxon>
        <taxon>Pseudomonadota</taxon>
        <taxon>Gammaproteobacteria</taxon>
        <taxon>Oceanospirillales</taxon>
        <taxon>Saccharospirillaceae</taxon>
        <taxon>Gynuella</taxon>
    </lineage>
</organism>
<dbReference type="GO" id="GO:0005886">
    <property type="term" value="C:plasma membrane"/>
    <property type="evidence" value="ECO:0007669"/>
    <property type="project" value="UniProtKB-SubCell"/>
</dbReference>
<reference evidence="15 16" key="1">
    <citation type="submission" date="2014-01" db="EMBL/GenBank/DDBJ databases">
        <title>Full genme sequencing of cellulolytic bacterium Gynuella sunshinyii YC6258T gen. nov., sp. nov.</title>
        <authorList>
            <person name="Khan H."/>
            <person name="Chung E.J."/>
            <person name="Chung Y.R."/>
        </authorList>
    </citation>
    <scope>NUCLEOTIDE SEQUENCE [LARGE SCALE GENOMIC DNA]</scope>
    <source>
        <strain evidence="15 16">YC6258</strain>
    </source>
</reference>
<evidence type="ECO:0000256" key="1">
    <source>
        <dbReference type="ARBA" id="ARBA00004429"/>
    </source>
</evidence>
<feature type="transmembrane region" description="Helical" evidence="14">
    <location>
        <begin position="39"/>
        <end position="58"/>
    </location>
</feature>
<dbReference type="STRING" id="1445510.YC6258_00414"/>
<dbReference type="HOGENOM" id="CLU_030708_0_2_6"/>